<keyword evidence="4" id="KW-1185">Reference proteome</keyword>
<feature type="compositionally biased region" description="Polar residues" evidence="1">
    <location>
        <begin position="1"/>
        <end position="12"/>
    </location>
</feature>
<feature type="compositionally biased region" description="Pro residues" evidence="1">
    <location>
        <begin position="20"/>
        <end position="31"/>
    </location>
</feature>
<reference evidence="3" key="1">
    <citation type="journal article" date="2023" name="Mol. Phylogenet. Evol.">
        <title>Genome-scale phylogeny and comparative genomics of the fungal order Sordariales.</title>
        <authorList>
            <person name="Hensen N."/>
            <person name="Bonometti L."/>
            <person name="Westerberg I."/>
            <person name="Brannstrom I.O."/>
            <person name="Guillou S."/>
            <person name="Cros-Aarteil S."/>
            <person name="Calhoun S."/>
            <person name="Haridas S."/>
            <person name="Kuo A."/>
            <person name="Mondo S."/>
            <person name="Pangilinan J."/>
            <person name="Riley R."/>
            <person name="LaButti K."/>
            <person name="Andreopoulos B."/>
            <person name="Lipzen A."/>
            <person name="Chen C."/>
            <person name="Yan M."/>
            <person name="Daum C."/>
            <person name="Ng V."/>
            <person name="Clum A."/>
            <person name="Steindorff A."/>
            <person name="Ohm R.A."/>
            <person name="Martin F."/>
            <person name="Silar P."/>
            <person name="Natvig D.O."/>
            <person name="Lalanne C."/>
            <person name="Gautier V."/>
            <person name="Ament-Velasquez S.L."/>
            <person name="Kruys A."/>
            <person name="Hutchinson M.I."/>
            <person name="Powell A.J."/>
            <person name="Barry K."/>
            <person name="Miller A.N."/>
            <person name="Grigoriev I.V."/>
            <person name="Debuchy R."/>
            <person name="Gladieux P."/>
            <person name="Hiltunen Thoren M."/>
            <person name="Johannesson H."/>
        </authorList>
    </citation>
    <scope>NUCLEOTIDE SEQUENCE</scope>
    <source>
        <strain evidence="3">SMH4131-1</strain>
    </source>
</reference>
<organism evidence="3 4">
    <name type="scientific">Cercophora scortea</name>
    <dbReference type="NCBI Taxonomy" id="314031"/>
    <lineage>
        <taxon>Eukaryota</taxon>
        <taxon>Fungi</taxon>
        <taxon>Dikarya</taxon>
        <taxon>Ascomycota</taxon>
        <taxon>Pezizomycotina</taxon>
        <taxon>Sordariomycetes</taxon>
        <taxon>Sordariomycetidae</taxon>
        <taxon>Sordariales</taxon>
        <taxon>Lasiosphaeriaceae</taxon>
        <taxon>Cercophora</taxon>
    </lineage>
</organism>
<feature type="transmembrane region" description="Helical" evidence="2">
    <location>
        <begin position="90"/>
        <end position="110"/>
    </location>
</feature>
<gene>
    <name evidence="3" type="ORF">B0T19DRAFT_456179</name>
</gene>
<keyword evidence="2" id="KW-0812">Transmembrane</keyword>
<keyword evidence="2" id="KW-0472">Membrane</keyword>
<evidence type="ECO:0000313" key="3">
    <source>
        <dbReference type="EMBL" id="KAK3331817.1"/>
    </source>
</evidence>
<feature type="region of interest" description="Disordered" evidence="1">
    <location>
        <begin position="1"/>
        <end position="42"/>
    </location>
</feature>
<evidence type="ECO:0000256" key="2">
    <source>
        <dbReference type="SAM" id="Phobius"/>
    </source>
</evidence>
<dbReference type="AlphaFoldDB" id="A0AAE0MGL3"/>
<feature type="transmembrane region" description="Helical" evidence="2">
    <location>
        <begin position="49"/>
        <end position="78"/>
    </location>
</feature>
<evidence type="ECO:0000313" key="4">
    <source>
        <dbReference type="Proteomes" id="UP001286456"/>
    </source>
</evidence>
<reference evidence="3" key="2">
    <citation type="submission" date="2023-06" db="EMBL/GenBank/DDBJ databases">
        <authorList>
            <consortium name="Lawrence Berkeley National Laboratory"/>
            <person name="Haridas S."/>
            <person name="Hensen N."/>
            <person name="Bonometti L."/>
            <person name="Westerberg I."/>
            <person name="Brannstrom I.O."/>
            <person name="Guillou S."/>
            <person name="Cros-Aarteil S."/>
            <person name="Calhoun S."/>
            <person name="Kuo A."/>
            <person name="Mondo S."/>
            <person name="Pangilinan J."/>
            <person name="Riley R."/>
            <person name="Labutti K."/>
            <person name="Andreopoulos B."/>
            <person name="Lipzen A."/>
            <person name="Chen C."/>
            <person name="Yanf M."/>
            <person name="Daum C."/>
            <person name="Ng V."/>
            <person name="Clum A."/>
            <person name="Steindorff A."/>
            <person name="Ohm R."/>
            <person name="Martin F."/>
            <person name="Silar P."/>
            <person name="Natvig D."/>
            <person name="Lalanne C."/>
            <person name="Gautier V."/>
            <person name="Ament-Velasquez S.L."/>
            <person name="Kruys A."/>
            <person name="Hutchinson M.I."/>
            <person name="Powell A.J."/>
            <person name="Barry K."/>
            <person name="Miller A.N."/>
            <person name="Grigoriev I.V."/>
            <person name="Debuchy R."/>
            <person name="Gladieux P."/>
            <person name="Thoren M.H."/>
            <person name="Johannesson H."/>
        </authorList>
    </citation>
    <scope>NUCLEOTIDE SEQUENCE</scope>
    <source>
        <strain evidence="3">SMH4131-1</strain>
    </source>
</reference>
<name>A0AAE0MGL3_9PEZI</name>
<accession>A0AAE0MGL3</accession>
<dbReference type="Proteomes" id="UP001286456">
    <property type="component" value="Unassembled WGS sequence"/>
</dbReference>
<feature type="transmembrane region" description="Helical" evidence="2">
    <location>
        <begin position="668"/>
        <end position="690"/>
    </location>
</feature>
<sequence length="802" mass="87603">MNAKDSPTTLTWTEGDGLLMPPPPPGYPPSPLQHHHGPIGRPPGARSRILAAGLGNLAILLSGFVLSTAAAAYVIFLWSCSLALKDDSNASWAPGSAVWRAVALAGWIPMSITISSAVVRAVLGVQFAAAVSMAAAVLLEEKGVPTRLAPLALTLRAMSMPQTWRILQYIGGTLTLDIKTTLAVAVLVATTLASQLFSTLLVSDLGIRPVLNSRQAGPVGFGLNNPPVSVMVEYEGKPYKAYQESTDDAYYWAAGSPDYPIFAEYTGTSTSPDSNSDAPSDQARMLDTGVSLRAFPPFRDSSARAALDGYEGYAAVFDARVNCMTPFVVVNLSVTDFLEKPFWTWATISGHLVVGLPPRARWTVDNPNHMLSERQMVDKFNCSFALPATTFEDTAISGEWAVTLCDLSFDDHDYEIVLESPIYGAGIRPQQLMVFNATGKGDDWKKAMNNTGGRPTWTLTNDTARAPWTHLTAGPLHPNISLDISFCLDSFKYLASIPTRMTRPGRPRPEPVLVWNQNQLEYDTSGVTRLHAGAGSGLSDADRNILTLEGRTNWTEDGVELRQFTAEATSIGDFQNLEILNPDSRISALLCTFCEVSGWSYFRAHRHHVAVFQDILQTTGSLPLAIQAVWTILTQHMYYDFLDEFDASLQARYSLYSDCEVPIRKRGLIFALVFLAVHDVAVLVLAVRFLSRHRMSMPGQLWQGFGQLAASLSGSASSRQGGGSLDGHGYMPYMYHGDEGRDDGDGTSVAEWAVRATAARDLEVRREMRRENGGRPDEALVRLIQEVDDHGAGRLCLRHRAR</sequence>
<keyword evidence="2" id="KW-1133">Transmembrane helix</keyword>
<dbReference type="EMBL" id="JAUEPO010000002">
    <property type="protein sequence ID" value="KAK3331817.1"/>
    <property type="molecule type" value="Genomic_DNA"/>
</dbReference>
<evidence type="ECO:0000256" key="1">
    <source>
        <dbReference type="SAM" id="MobiDB-lite"/>
    </source>
</evidence>
<protein>
    <submittedName>
        <fullName evidence="3">Uncharacterized protein</fullName>
    </submittedName>
</protein>
<comment type="caution">
    <text evidence="3">The sequence shown here is derived from an EMBL/GenBank/DDBJ whole genome shotgun (WGS) entry which is preliminary data.</text>
</comment>
<proteinExistence type="predicted"/>